<protein>
    <submittedName>
        <fullName evidence="1">Uncharacterized protein</fullName>
    </submittedName>
</protein>
<organism evidence="1 2">
    <name type="scientific">Schaalia hyovaginalis</name>
    <dbReference type="NCBI Taxonomy" id="29316"/>
    <lineage>
        <taxon>Bacteria</taxon>
        <taxon>Bacillati</taxon>
        <taxon>Actinomycetota</taxon>
        <taxon>Actinomycetes</taxon>
        <taxon>Actinomycetales</taxon>
        <taxon>Actinomycetaceae</taxon>
        <taxon>Schaalia</taxon>
    </lineage>
</organism>
<dbReference type="EMBL" id="JACHMK010000001">
    <property type="protein sequence ID" value="MBB6334307.1"/>
    <property type="molecule type" value="Genomic_DNA"/>
</dbReference>
<dbReference type="Pfam" id="PF21853">
    <property type="entry name" value="DUF6912"/>
    <property type="match status" value="1"/>
</dbReference>
<evidence type="ECO:0000313" key="2">
    <source>
        <dbReference type="Proteomes" id="UP000617426"/>
    </source>
</evidence>
<evidence type="ECO:0000313" key="1">
    <source>
        <dbReference type="EMBL" id="MBB6334307.1"/>
    </source>
</evidence>
<dbReference type="InterPro" id="IPR054206">
    <property type="entry name" value="DUF6912"/>
</dbReference>
<name>A0A923E3V3_9ACTO</name>
<dbReference type="AlphaFoldDB" id="A0A923E3V3"/>
<dbReference type="Proteomes" id="UP000617426">
    <property type="component" value="Unassembled WGS sequence"/>
</dbReference>
<dbReference type="RefSeq" id="WP_184452195.1">
    <property type="nucleotide sequence ID" value="NZ_JACHMK010000001.1"/>
</dbReference>
<proteinExistence type="predicted"/>
<comment type="caution">
    <text evidence="1">The sequence shown here is derived from an EMBL/GenBank/DDBJ whole genome shotgun (WGS) entry which is preliminary data.</text>
</comment>
<accession>A0A923E3V3</accession>
<gene>
    <name evidence="1" type="ORF">HD592_000872</name>
</gene>
<sequence>MRVYLPLLPSELLDDSPRPRSGFTVVAPADCDREGVEVLEDDAQTEAALLALSLMREEEGERPLRMVVAQDVNAPQPKGEGVVEAGDFAIVWDAVAAILSDEPEAAPAVRRVLDAEEQDEADAAVADLWEFSLGWYDVSERESMARFIARSLS</sequence>
<reference evidence="1" key="1">
    <citation type="submission" date="2020-08" db="EMBL/GenBank/DDBJ databases">
        <title>Sequencing the genomes of 1000 actinobacteria strains.</title>
        <authorList>
            <person name="Klenk H.-P."/>
        </authorList>
    </citation>
    <scope>NUCLEOTIDE SEQUENCE</scope>
    <source>
        <strain evidence="1">DSM 10695</strain>
    </source>
</reference>
<keyword evidence="2" id="KW-1185">Reference proteome</keyword>